<evidence type="ECO:0000313" key="14">
    <source>
        <dbReference type="EMBL" id="KFI51611.1"/>
    </source>
</evidence>
<keyword evidence="2 11" id="KW-0285">Flavoprotein</keyword>
<dbReference type="AlphaFoldDB" id="A0A086ZYL1"/>
<keyword evidence="6" id="KW-1015">Disulfide bond</keyword>
<dbReference type="InterPro" id="IPR016156">
    <property type="entry name" value="FAD/NAD-linked_Rdtase_dimer_sf"/>
</dbReference>
<dbReference type="Pfam" id="PF02852">
    <property type="entry name" value="Pyr_redox_dim"/>
    <property type="match status" value="1"/>
</dbReference>
<name>A0A086ZYL1_9BIFI</name>
<dbReference type="EC" id="1.8.1.4" evidence="14"/>
<feature type="active site" description="Proton acceptor" evidence="8">
    <location>
        <position position="489"/>
    </location>
</feature>
<dbReference type="SUPFAM" id="SSF51905">
    <property type="entry name" value="FAD/NAD(P)-binding domain"/>
    <property type="match status" value="1"/>
</dbReference>
<dbReference type="PRINTS" id="PR00368">
    <property type="entry name" value="FADPNR"/>
</dbReference>
<evidence type="ECO:0000256" key="7">
    <source>
        <dbReference type="ARBA" id="ARBA00023284"/>
    </source>
</evidence>
<keyword evidence="5 9" id="KW-0520">NAD</keyword>
<keyword evidence="3 9" id="KW-0274">FAD</keyword>
<dbReference type="EMBL" id="JGYN01000009">
    <property type="protein sequence ID" value="KFI51611.1"/>
    <property type="molecule type" value="Genomic_DNA"/>
</dbReference>
<dbReference type="GO" id="GO:0004148">
    <property type="term" value="F:dihydrolipoyl dehydrogenase (NADH) activity"/>
    <property type="evidence" value="ECO:0007669"/>
    <property type="project" value="UniProtKB-EC"/>
</dbReference>
<keyword evidence="9" id="KW-0547">Nucleotide-binding</keyword>
<dbReference type="InterPro" id="IPR001100">
    <property type="entry name" value="Pyr_nuc-diS_OxRdtase"/>
</dbReference>
<accession>A0A086ZYL1</accession>
<dbReference type="SUPFAM" id="SSF55424">
    <property type="entry name" value="FAD/NAD-linked reductases, dimerisation (C-terminal) domain"/>
    <property type="match status" value="1"/>
</dbReference>
<dbReference type="PANTHER" id="PTHR22912">
    <property type="entry name" value="DISULFIDE OXIDOREDUCTASE"/>
    <property type="match status" value="1"/>
</dbReference>
<evidence type="ECO:0000313" key="15">
    <source>
        <dbReference type="Proteomes" id="UP000029108"/>
    </source>
</evidence>
<evidence type="ECO:0000259" key="13">
    <source>
        <dbReference type="Pfam" id="PF07992"/>
    </source>
</evidence>
<evidence type="ECO:0000256" key="6">
    <source>
        <dbReference type="ARBA" id="ARBA00023157"/>
    </source>
</evidence>
<feature type="binding site" evidence="9">
    <location>
        <position position="55"/>
    </location>
    <ligand>
        <name>FAD</name>
        <dbReference type="ChEBI" id="CHEBI:57692"/>
    </ligand>
</feature>
<feature type="domain" description="FAD/NAD(P)-binding" evidence="13">
    <location>
        <begin position="8"/>
        <end position="365"/>
    </location>
</feature>
<gene>
    <name evidence="14" type="ORF">BBIA_1637</name>
</gene>
<dbReference type="PRINTS" id="PR00411">
    <property type="entry name" value="PNDRDTASEI"/>
</dbReference>
<dbReference type="Proteomes" id="UP000029108">
    <property type="component" value="Unassembled WGS sequence"/>
</dbReference>
<comment type="similarity">
    <text evidence="1 11">Belongs to the class-I pyridine nucleotide-disulfide oxidoreductase family.</text>
</comment>
<sequence length="511" mass="53360">MEQHEEQYDIAIVGAGPGGYSTALRAAQLGRRVALIERDATLGGTCLNRGCIPSKALITATHAIDTVHRVSELGVNATVDGIDFGRLHDYRLHIIDTMTKGLAGLLAHRGVTVYRGEVAGLSARTANGDGNDGDTARYALTVNASPTADGGQVERYAKAGVGEPVGTTVSVTAHDVVLATGSRPRPLPGVPFHAAVIDSTHALEINEFPASAVIVGSGAIALEFASMWSSAGCDVTLLIRKDRVLSGWDRRAGVTLTRELKRHGVKVVTHSHVAGIDTGANLGATVHYTRDGEDGEQTVWGQIALIAIGRDPITDAAWMHDAGVTLDQAGMVVTDELCRTSLPGVWAVGDITEGPALAHRAFEQGIVVAEAIAGLDPKPVDDATVPQVVFSAPEAASVGLTLDQAQSRDDLESVSETVYPMLGNARMLMSGSAGSMSVVSGAYASDPDVPVVLGVHIVSPLASDLIAEAEQLVGNRVPLHDAARLIHPHPTFAETLGEALLKADGRPLHTR</sequence>
<dbReference type="InterPro" id="IPR004099">
    <property type="entry name" value="Pyr_nucl-diS_OxRdtase_dimer"/>
</dbReference>
<evidence type="ECO:0000256" key="5">
    <source>
        <dbReference type="ARBA" id="ARBA00023027"/>
    </source>
</evidence>
<feature type="domain" description="Pyridine nucleotide-disulphide oxidoreductase dimerisation" evidence="12">
    <location>
        <begin position="385"/>
        <end position="499"/>
    </location>
</feature>
<dbReference type="InterPro" id="IPR050151">
    <property type="entry name" value="Class-I_Pyr_Nuc-Dis_Oxidored"/>
</dbReference>
<dbReference type="GO" id="GO:0006103">
    <property type="term" value="P:2-oxoglutarate metabolic process"/>
    <property type="evidence" value="ECO:0007669"/>
    <property type="project" value="TreeGrafter"/>
</dbReference>
<feature type="binding site" evidence="9">
    <location>
        <begin position="216"/>
        <end position="223"/>
    </location>
    <ligand>
        <name>NAD(+)</name>
        <dbReference type="ChEBI" id="CHEBI:57540"/>
    </ligand>
</feature>
<evidence type="ECO:0000256" key="9">
    <source>
        <dbReference type="PIRSR" id="PIRSR000350-3"/>
    </source>
</evidence>
<keyword evidence="15" id="KW-1185">Reference proteome</keyword>
<dbReference type="PROSITE" id="PS00076">
    <property type="entry name" value="PYRIDINE_REDOX_1"/>
    <property type="match status" value="1"/>
</dbReference>
<feature type="disulfide bond" description="Redox-active" evidence="10">
    <location>
        <begin position="46"/>
        <end position="51"/>
    </location>
</feature>
<protein>
    <submittedName>
        <fullName evidence="14">Dihydrolipoamide dehydrogenase</fullName>
        <ecNumber evidence="14">1.8.1.4</ecNumber>
    </submittedName>
</protein>
<feature type="binding site" evidence="9">
    <location>
        <begin position="180"/>
        <end position="182"/>
    </location>
    <ligand>
        <name>FAD</name>
        <dbReference type="ChEBI" id="CHEBI:57692"/>
    </ligand>
</feature>
<dbReference type="Pfam" id="PF07992">
    <property type="entry name" value="Pyr_redox_2"/>
    <property type="match status" value="1"/>
</dbReference>
<evidence type="ECO:0000256" key="4">
    <source>
        <dbReference type="ARBA" id="ARBA00023002"/>
    </source>
</evidence>
<comment type="caution">
    <text evidence="14">The sequence shown here is derived from an EMBL/GenBank/DDBJ whole genome shotgun (WGS) entry which is preliminary data.</text>
</comment>
<feature type="binding site" evidence="9">
    <location>
        <position position="350"/>
    </location>
    <ligand>
        <name>FAD</name>
        <dbReference type="ChEBI" id="CHEBI:57692"/>
    </ligand>
</feature>
<evidence type="ECO:0000256" key="8">
    <source>
        <dbReference type="PIRSR" id="PIRSR000350-2"/>
    </source>
</evidence>
<dbReference type="PIRSF" id="PIRSF000350">
    <property type="entry name" value="Mercury_reductase_MerA"/>
    <property type="match status" value="1"/>
</dbReference>
<evidence type="ECO:0000256" key="11">
    <source>
        <dbReference type="RuleBase" id="RU003691"/>
    </source>
</evidence>
<feature type="binding site" evidence="9">
    <location>
        <position position="309"/>
    </location>
    <ligand>
        <name>NAD(+)</name>
        <dbReference type="ChEBI" id="CHEBI:57540"/>
    </ligand>
</feature>
<dbReference type="InterPro" id="IPR012999">
    <property type="entry name" value="Pyr_OxRdtase_I_AS"/>
</dbReference>
<evidence type="ECO:0000259" key="12">
    <source>
        <dbReference type="Pfam" id="PF02852"/>
    </source>
</evidence>
<keyword evidence="7 11" id="KW-0676">Redox-active center</keyword>
<reference evidence="14 15" key="1">
    <citation type="submission" date="2014-03" db="EMBL/GenBank/DDBJ databases">
        <title>Genomics of Bifidobacteria.</title>
        <authorList>
            <person name="Ventura M."/>
            <person name="Milani C."/>
            <person name="Lugli G.A."/>
        </authorList>
    </citation>
    <scope>NUCLEOTIDE SEQUENCE [LARGE SCALE GENOMIC DNA]</scope>
    <source>
        <strain evidence="14 15">DSM 23969</strain>
    </source>
</reference>
<evidence type="ECO:0000256" key="10">
    <source>
        <dbReference type="PIRSR" id="PIRSR000350-4"/>
    </source>
</evidence>
<evidence type="ECO:0000256" key="2">
    <source>
        <dbReference type="ARBA" id="ARBA00022630"/>
    </source>
</evidence>
<dbReference type="Gene3D" id="3.30.390.30">
    <property type="match status" value="1"/>
</dbReference>
<keyword evidence="4 11" id="KW-0560">Oxidoreductase</keyword>
<dbReference type="InterPro" id="IPR023753">
    <property type="entry name" value="FAD/NAD-binding_dom"/>
</dbReference>
<dbReference type="Gene3D" id="3.50.50.60">
    <property type="entry name" value="FAD/NAD(P)-binding domain"/>
    <property type="match status" value="2"/>
</dbReference>
<dbReference type="PANTHER" id="PTHR22912:SF151">
    <property type="entry name" value="DIHYDROLIPOYL DEHYDROGENASE, MITOCHONDRIAL"/>
    <property type="match status" value="1"/>
</dbReference>
<dbReference type="STRING" id="1437608.GCA_000771645_02416"/>
<dbReference type="InterPro" id="IPR036188">
    <property type="entry name" value="FAD/NAD-bd_sf"/>
</dbReference>
<dbReference type="eggNOG" id="COG1249">
    <property type="taxonomic scope" value="Bacteria"/>
</dbReference>
<organism evidence="14 15">
    <name type="scientific">Bifidobacterium biavatii DSM 23969</name>
    <dbReference type="NCBI Taxonomy" id="1437608"/>
    <lineage>
        <taxon>Bacteria</taxon>
        <taxon>Bacillati</taxon>
        <taxon>Actinomycetota</taxon>
        <taxon>Actinomycetes</taxon>
        <taxon>Bifidobacteriales</taxon>
        <taxon>Bifidobacteriaceae</taxon>
        <taxon>Bifidobacterium</taxon>
    </lineage>
</organism>
<comment type="cofactor">
    <cofactor evidence="9">
        <name>FAD</name>
        <dbReference type="ChEBI" id="CHEBI:57692"/>
    </cofactor>
    <text evidence="9">Binds 1 FAD per subunit.</text>
</comment>
<proteinExistence type="inferred from homology"/>
<evidence type="ECO:0000256" key="1">
    <source>
        <dbReference type="ARBA" id="ARBA00007532"/>
    </source>
</evidence>
<dbReference type="GO" id="GO:0050660">
    <property type="term" value="F:flavin adenine dinucleotide binding"/>
    <property type="evidence" value="ECO:0007669"/>
    <property type="project" value="TreeGrafter"/>
</dbReference>
<evidence type="ECO:0000256" key="3">
    <source>
        <dbReference type="ARBA" id="ARBA00022827"/>
    </source>
</evidence>